<keyword evidence="2" id="KW-1185">Reference proteome</keyword>
<dbReference type="AlphaFoldDB" id="A0A4U1JKC2"/>
<dbReference type="EMBL" id="SSMQ01000001">
    <property type="protein sequence ID" value="TKD13204.1"/>
    <property type="molecule type" value="Genomic_DNA"/>
</dbReference>
<gene>
    <name evidence="1" type="ORF">E8A74_01215</name>
</gene>
<reference evidence="1 2" key="1">
    <citation type="submission" date="2019-04" db="EMBL/GenBank/DDBJ databases">
        <authorList>
            <person name="Li Y."/>
            <person name="Wang J."/>
        </authorList>
    </citation>
    <scope>NUCLEOTIDE SEQUENCE [LARGE SCALE GENOMIC DNA]</scope>
    <source>
        <strain evidence="1 2">DSM 14668</strain>
    </source>
</reference>
<dbReference type="InterPro" id="IPR011990">
    <property type="entry name" value="TPR-like_helical_dom_sf"/>
</dbReference>
<name>A0A4U1JKC2_9BACT</name>
<organism evidence="1 2">
    <name type="scientific">Polyangium fumosum</name>
    <dbReference type="NCBI Taxonomy" id="889272"/>
    <lineage>
        <taxon>Bacteria</taxon>
        <taxon>Pseudomonadati</taxon>
        <taxon>Myxococcota</taxon>
        <taxon>Polyangia</taxon>
        <taxon>Polyangiales</taxon>
        <taxon>Polyangiaceae</taxon>
        <taxon>Polyangium</taxon>
    </lineage>
</organism>
<evidence type="ECO:0000313" key="2">
    <source>
        <dbReference type="Proteomes" id="UP000309215"/>
    </source>
</evidence>
<protein>
    <recommendedName>
        <fullName evidence="3">Tetratricopeptide repeat protein</fullName>
    </recommendedName>
</protein>
<proteinExistence type="predicted"/>
<dbReference type="Proteomes" id="UP000309215">
    <property type="component" value="Unassembled WGS sequence"/>
</dbReference>
<comment type="caution">
    <text evidence="1">The sequence shown here is derived from an EMBL/GenBank/DDBJ whole genome shotgun (WGS) entry which is preliminary data.</text>
</comment>
<accession>A0A4U1JKC2</accession>
<dbReference type="OrthoDB" id="5512287at2"/>
<sequence>MSEEGIDDPRSVLSLAANELGVGQFEEALARVKALQPSLAGTPDLLAPSRALEARALASLGREEEALVVLEQAQKDAEAANLPAHVEGLGRLRAGLAQAFEMERLASMSPEDLERQTEDPAQRAVLYSNKIVAALAVGDIEGARELLPRARMAAEQAEDPAALLPVLLATTQLCVATNDVPTAKRALEAARKVAEASEPDAIPLIDEMAGYLLRDPEA</sequence>
<evidence type="ECO:0008006" key="3">
    <source>
        <dbReference type="Google" id="ProtNLM"/>
    </source>
</evidence>
<dbReference type="RefSeq" id="WP_136927020.1">
    <property type="nucleotide sequence ID" value="NZ_SSMQ01000001.1"/>
</dbReference>
<dbReference type="SUPFAM" id="SSF48452">
    <property type="entry name" value="TPR-like"/>
    <property type="match status" value="1"/>
</dbReference>
<evidence type="ECO:0000313" key="1">
    <source>
        <dbReference type="EMBL" id="TKD13204.1"/>
    </source>
</evidence>